<comment type="similarity">
    <text evidence="1">Belongs to the methyltransferase superfamily. LaeA methyltransferase family.</text>
</comment>
<dbReference type="PANTHER" id="PTHR43591:SF31">
    <property type="entry name" value="LAEA-LIKE, PUTATIVE (AFU_ORTHOLOGUE AFUA_8G01930)-RELATED"/>
    <property type="match status" value="1"/>
</dbReference>
<keyword evidence="2" id="KW-0489">Methyltransferase</keyword>
<dbReference type="Pfam" id="PF13489">
    <property type="entry name" value="Methyltransf_23"/>
    <property type="match status" value="1"/>
</dbReference>
<proteinExistence type="inferred from homology"/>
<evidence type="ECO:0000256" key="1">
    <source>
        <dbReference type="ARBA" id="ARBA00038158"/>
    </source>
</evidence>
<accession>A0A8J5TR03</accession>
<dbReference type="AlphaFoldDB" id="A0A8J5TR03"/>
<dbReference type="GO" id="GO:0008168">
    <property type="term" value="F:methyltransferase activity"/>
    <property type="evidence" value="ECO:0007669"/>
    <property type="project" value="UniProtKB-KW"/>
</dbReference>
<gene>
    <name evidence="2" type="primary">tdiE-0</name>
    <name evidence="2" type="ORF">Forpe1208_v009909</name>
</gene>
<name>A0A8J5TR03_FUSOX</name>
<dbReference type="CDD" id="cd02440">
    <property type="entry name" value="AdoMet_MTases"/>
    <property type="match status" value="1"/>
</dbReference>
<organism evidence="2 3">
    <name type="scientific">Fusarium oxysporum f. sp. rapae</name>
    <dbReference type="NCBI Taxonomy" id="485398"/>
    <lineage>
        <taxon>Eukaryota</taxon>
        <taxon>Fungi</taxon>
        <taxon>Dikarya</taxon>
        <taxon>Ascomycota</taxon>
        <taxon>Pezizomycotina</taxon>
        <taxon>Sordariomycetes</taxon>
        <taxon>Hypocreomycetidae</taxon>
        <taxon>Hypocreales</taxon>
        <taxon>Nectriaceae</taxon>
        <taxon>Fusarium</taxon>
        <taxon>Fusarium oxysporum species complex</taxon>
    </lineage>
</organism>
<dbReference type="Proteomes" id="UP000694050">
    <property type="component" value="Unassembled WGS sequence"/>
</dbReference>
<dbReference type="EMBL" id="JAELUQ010000007">
    <property type="protein sequence ID" value="KAG7410810.1"/>
    <property type="molecule type" value="Genomic_DNA"/>
</dbReference>
<protein>
    <submittedName>
        <fullName evidence="2">Putative methyltransferase tdiE</fullName>
    </submittedName>
</protein>
<dbReference type="PANTHER" id="PTHR43591">
    <property type="entry name" value="METHYLTRANSFERASE"/>
    <property type="match status" value="1"/>
</dbReference>
<keyword evidence="2" id="KW-0808">Transferase</keyword>
<sequence length="357" mass="40206">MTYPLTVFQDPDTFSDAESTISQPVTDSLASLRSSILQHQIENGRTYHSMSAGSKSKFNERLEIQHNVWLLTLRGSLALCPKGNEAAKRVLDVGTGTGCWAIEYGQSMSHKPTYFANGAQADAFPQSEVIGVDLSPTQPTMVPVNCTFEIDDLEKDWTWAKPFDFVFSRVMAGSFEDYDAFISKAYKSVSIQTKNQELTYLSALEPGGWFEMQDIVLPYKSDDGTLHSDVELAKLGHYFCEASRILGRPVEAPRHYKSMMQKAGFVNIVERHFKWPLNAWAKDPYYKEIGAWSFANLDGGLEGLTLALFTRGMKWTKEETMVFCAEVRRQLRDPKIHVYLPVIVVYGQKAESASTDE</sequence>
<evidence type="ECO:0000313" key="2">
    <source>
        <dbReference type="EMBL" id="KAG7410810.1"/>
    </source>
</evidence>
<evidence type="ECO:0000313" key="3">
    <source>
        <dbReference type="Proteomes" id="UP000694050"/>
    </source>
</evidence>
<comment type="caution">
    <text evidence="2">The sequence shown here is derived from an EMBL/GenBank/DDBJ whole genome shotgun (WGS) entry which is preliminary data.</text>
</comment>
<reference evidence="2" key="1">
    <citation type="submission" date="2021-04" db="EMBL/GenBank/DDBJ databases">
        <title>First draft genome resource for Brassicaceae pathogens Fusarium oxysporum f. sp. raphani and Fusarium oxysporum f. sp. rapae.</title>
        <authorList>
            <person name="Asai S."/>
        </authorList>
    </citation>
    <scope>NUCLEOTIDE SEQUENCE</scope>
    <source>
        <strain evidence="2">Tf1208</strain>
    </source>
</reference>
<dbReference type="GO" id="GO:0032259">
    <property type="term" value="P:methylation"/>
    <property type="evidence" value="ECO:0007669"/>
    <property type="project" value="UniProtKB-KW"/>
</dbReference>